<organism evidence="3 4">
    <name type="scientific">Rhodococcus baikonurensis</name>
    <dbReference type="NCBI Taxonomy" id="172041"/>
    <lineage>
        <taxon>Bacteria</taxon>
        <taxon>Bacillati</taxon>
        <taxon>Actinomycetota</taxon>
        <taxon>Actinomycetes</taxon>
        <taxon>Mycobacteriales</taxon>
        <taxon>Nocardiaceae</taxon>
        <taxon>Rhodococcus</taxon>
        <taxon>Rhodococcus erythropolis group</taxon>
    </lineage>
</organism>
<evidence type="ECO:0000313" key="4">
    <source>
        <dbReference type="Proteomes" id="UP001589587"/>
    </source>
</evidence>
<gene>
    <name evidence="3" type="ORF">ACFFQ6_22240</name>
</gene>
<proteinExistence type="predicted"/>
<feature type="region of interest" description="Disordered" evidence="1">
    <location>
        <begin position="168"/>
        <end position="351"/>
    </location>
</feature>
<dbReference type="InterPro" id="IPR035166">
    <property type="entry name" value="DUF5336"/>
</dbReference>
<feature type="compositionally biased region" description="Low complexity" evidence="1">
    <location>
        <begin position="168"/>
        <end position="222"/>
    </location>
</feature>
<feature type="transmembrane region" description="Helical" evidence="2">
    <location>
        <begin position="27"/>
        <end position="51"/>
    </location>
</feature>
<feature type="transmembrane region" description="Helical" evidence="2">
    <location>
        <begin position="130"/>
        <end position="152"/>
    </location>
</feature>
<dbReference type="Proteomes" id="UP001589587">
    <property type="component" value="Unassembled WGS sequence"/>
</dbReference>
<keyword evidence="2" id="KW-0812">Transmembrane</keyword>
<sequence length="351" mass="36186">MTFTPQGPSFGPPNQPAAGGGTKNLGFILLIAVAALGLINFLLGFAPFTSISGSSSGIGSGLDTSSSFFESSIYGLGFVFAGGVVAGVSLLPKQSYAGIAAALTLTGFFALVFAAFSVGTSDYVDISLGWGLIIVLILSFVQTVVAVAALLFEIGILKAPAPRPVAQQYGQPQGYSQAPGQPQGQAPGQSQGYGQAQYGQPQQAQQPGQYQQNPQYGQAQQQGYGGAHAAPVDPTASQPPYGQTASPYGQNPVQNPGQTDSSAATTSSYYPLTSQPASQPNPSYSSDQFTAPRGYGQPYNQQQTGSTEQPTGFEPPTFEAPTPSAEPDQGSSDSAAETKVFGSQNPDERQQ</sequence>
<keyword evidence="4" id="KW-1185">Reference proteome</keyword>
<feature type="transmembrane region" description="Helical" evidence="2">
    <location>
        <begin position="71"/>
        <end position="91"/>
    </location>
</feature>
<evidence type="ECO:0000313" key="3">
    <source>
        <dbReference type="EMBL" id="MFB9782428.1"/>
    </source>
</evidence>
<feature type="compositionally biased region" description="Polar residues" evidence="1">
    <location>
        <begin position="271"/>
        <end position="289"/>
    </location>
</feature>
<keyword evidence="2" id="KW-0472">Membrane</keyword>
<feature type="compositionally biased region" description="Polar residues" evidence="1">
    <location>
        <begin position="235"/>
        <end position="260"/>
    </location>
</feature>
<name>A0ABV5XIY3_9NOCA</name>
<protein>
    <submittedName>
        <fullName evidence="3">DUF5336 domain-containing protein</fullName>
    </submittedName>
</protein>
<feature type="transmembrane region" description="Helical" evidence="2">
    <location>
        <begin position="98"/>
        <end position="118"/>
    </location>
</feature>
<dbReference type="Pfam" id="PF17270">
    <property type="entry name" value="DUF5336"/>
    <property type="match status" value="1"/>
</dbReference>
<feature type="compositionally biased region" description="Low complexity" evidence="1">
    <location>
        <begin position="261"/>
        <end position="270"/>
    </location>
</feature>
<evidence type="ECO:0000256" key="1">
    <source>
        <dbReference type="SAM" id="MobiDB-lite"/>
    </source>
</evidence>
<accession>A0ABV5XIY3</accession>
<reference evidence="3 4" key="1">
    <citation type="submission" date="2024-09" db="EMBL/GenBank/DDBJ databases">
        <authorList>
            <person name="Sun Q."/>
            <person name="Mori K."/>
        </authorList>
    </citation>
    <scope>NUCLEOTIDE SEQUENCE [LARGE SCALE GENOMIC DNA]</scope>
    <source>
        <strain evidence="3 4">JCM 11411</strain>
    </source>
</reference>
<dbReference type="EMBL" id="JBHMAS010000049">
    <property type="protein sequence ID" value="MFB9782428.1"/>
    <property type="molecule type" value="Genomic_DNA"/>
</dbReference>
<dbReference type="RefSeq" id="WP_378375426.1">
    <property type="nucleotide sequence ID" value="NZ_JBHMAS010000049.1"/>
</dbReference>
<feature type="compositionally biased region" description="Polar residues" evidence="1">
    <location>
        <begin position="329"/>
        <end position="345"/>
    </location>
</feature>
<feature type="compositionally biased region" description="Polar residues" evidence="1">
    <location>
        <begin position="298"/>
        <end position="310"/>
    </location>
</feature>
<comment type="caution">
    <text evidence="3">The sequence shown here is derived from an EMBL/GenBank/DDBJ whole genome shotgun (WGS) entry which is preliminary data.</text>
</comment>
<evidence type="ECO:0000256" key="2">
    <source>
        <dbReference type="SAM" id="Phobius"/>
    </source>
</evidence>
<keyword evidence="2" id="KW-1133">Transmembrane helix</keyword>